<comment type="caution">
    <text evidence="2">The sequence shown here is derived from an EMBL/GenBank/DDBJ whole genome shotgun (WGS) entry which is preliminary data.</text>
</comment>
<dbReference type="Proteomes" id="UP000533900">
    <property type="component" value="Unassembled WGS sequence"/>
</dbReference>
<proteinExistence type="predicted"/>
<gene>
    <name evidence="2" type="ORF">H7F21_09965</name>
</gene>
<feature type="transmembrane region" description="Helical" evidence="1">
    <location>
        <begin position="16"/>
        <end position="34"/>
    </location>
</feature>
<keyword evidence="3" id="KW-1185">Reference proteome</keyword>
<accession>A0A842IVP9</accession>
<dbReference type="AlphaFoldDB" id="A0A842IVP9"/>
<dbReference type="RefSeq" id="WP_185789118.1">
    <property type="nucleotide sequence ID" value="NZ_JACLCP010000002.1"/>
</dbReference>
<evidence type="ECO:0000313" key="3">
    <source>
        <dbReference type="Proteomes" id="UP000533900"/>
    </source>
</evidence>
<evidence type="ECO:0000313" key="2">
    <source>
        <dbReference type="EMBL" id="MBC2845417.1"/>
    </source>
</evidence>
<keyword evidence="1" id="KW-0472">Membrane</keyword>
<name>A0A842IVP9_9FLAO</name>
<keyword evidence="1" id="KW-0812">Transmembrane</keyword>
<evidence type="ECO:0000256" key="1">
    <source>
        <dbReference type="SAM" id="Phobius"/>
    </source>
</evidence>
<sequence length="162" mass="18861">MTKQFSKEKIKRINRITWIASAFIAILFAVLISINNHQEDHLLNDGIREDVIVVQKHKSGSNAKYSSEHYYLTVDWFKVLDTIPYYKSKDTTGLSNAEKMSNDILSKSFKGKARIRTERLNTPIKLKYINGMSYEKLYHGEIVTLVYFKGKPEEGRLLRELE</sequence>
<dbReference type="EMBL" id="JACLCP010000002">
    <property type="protein sequence ID" value="MBC2845417.1"/>
    <property type="molecule type" value="Genomic_DNA"/>
</dbReference>
<protein>
    <submittedName>
        <fullName evidence="2">Uncharacterized protein</fullName>
    </submittedName>
</protein>
<organism evidence="2 3">
    <name type="scientific">Winogradskyella flava</name>
    <dbReference type="NCBI Taxonomy" id="1884876"/>
    <lineage>
        <taxon>Bacteria</taxon>
        <taxon>Pseudomonadati</taxon>
        <taxon>Bacteroidota</taxon>
        <taxon>Flavobacteriia</taxon>
        <taxon>Flavobacteriales</taxon>
        <taxon>Flavobacteriaceae</taxon>
        <taxon>Winogradskyella</taxon>
    </lineage>
</organism>
<reference evidence="2" key="1">
    <citation type="submission" date="2020-08" db="EMBL/GenBank/DDBJ databases">
        <title>Winogradskyella ouciana sp. nov., isolated from the hadal seawater of the Mariana Trench.</title>
        <authorList>
            <person name="He X."/>
        </authorList>
    </citation>
    <scope>NUCLEOTIDE SEQUENCE [LARGE SCALE GENOMIC DNA]</scope>
    <source>
        <strain evidence="2">KCTC 52348</strain>
    </source>
</reference>
<keyword evidence="1" id="KW-1133">Transmembrane helix</keyword>